<proteinExistence type="predicted"/>
<sequence length="127" mass="14484">MVYAHQTRGVTSVTNNDKRVGEDRLFIFSWPMAGWQLSTGGWRWSNCYCSGVTTRQTPGTPAVLLLSWTLHTEAMSRCCKASYSTTRVPWRRRTCREGEQSTTQPRQEITVTVPSHCSSERELALRL</sequence>
<dbReference type="AlphaFoldDB" id="A0AA35QWR6"/>
<gene>
    <name evidence="1" type="ORF">GBAR_LOCUS1531</name>
</gene>
<reference evidence="1" key="1">
    <citation type="submission" date="2023-03" db="EMBL/GenBank/DDBJ databases">
        <authorList>
            <person name="Steffen K."/>
            <person name="Cardenas P."/>
        </authorList>
    </citation>
    <scope>NUCLEOTIDE SEQUENCE</scope>
</reference>
<dbReference type="Proteomes" id="UP001174909">
    <property type="component" value="Unassembled WGS sequence"/>
</dbReference>
<organism evidence="1 2">
    <name type="scientific">Geodia barretti</name>
    <name type="common">Barrett's horny sponge</name>
    <dbReference type="NCBI Taxonomy" id="519541"/>
    <lineage>
        <taxon>Eukaryota</taxon>
        <taxon>Metazoa</taxon>
        <taxon>Porifera</taxon>
        <taxon>Demospongiae</taxon>
        <taxon>Heteroscleromorpha</taxon>
        <taxon>Tetractinellida</taxon>
        <taxon>Astrophorina</taxon>
        <taxon>Geodiidae</taxon>
        <taxon>Geodia</taxon>
    </lineage>
</organism>
<protein>
    <submittedName>
        <fullName evidence="1">Uncharacterized protein</fullName>
    </submittedName>
</protein>
<accession>A0AA35QWR6</accession>
<comment type="caution">
    <text evidence="1">The sequence shown here is derived from an EMBL/GenBank/DDBJ whole genome shotgun (WGS) entry which is preliminary data.</text>
</comment>
<name>A0AA35QWR6_GEOBA</name>
<evidence type="ECO:0000313" key="2">
    <source>
        <dbReference type="Proteomes" id="UP001174909"/>
    </source>
</evidence>
<evidence type="ECO:0000313" key="1">
    <source>
        <dbReference type="EMBL" id="CAI7994682.1"/>
    </source>
</evidence>
<dbReference type="EMBL" id="CASHTH010000225">
    <property type="protein sequence ID" value="CAI7994682.1"/>
    <property type="molecule type" value="Genomic_DNA"/>
</dbReference>
<keyword evidence="2" id="KW-1185">Reference proteome</keyword>